<sequence length="130" mass="15220">MSERNEEITKKSLEANLAAYADAPMVICVRIYKTWASRRSWKAEPMRTHLRHLSNSSPNLLLFDPEIERTLRRSRQVRRQIEFESNLHSQTKNLASENDSAYSFDPDFDNELSTSSDSDNPPWEMFQDSH</sequence>
<gene>
    <name evidence="2" type="ORF">PIB30_041866</name>
</gene>
<organism evidence="2 3">
    <name type="scientific">Stylosanthes scabra</name>
    <dbReference type="NCBI Taxonomy" id="79078"/>
    <lineage>
        <taxon>Eukaryota</taxon>
        <taxon>Viridiplantae</taxon>
        <taxon>Streptophyta</taxon>
        <taxon>Embryophyta</taxon>
        <taxon>Tracheophyta</taxon>
        <taxon>Spermatophyta</taxon>
        <taxon>Magnoliopsida</taxon>
        <taxon>eudicotyledons</taxon>
        <taxon>Gunneridae</taxon>
        <taxon>Pentapetalae</taxon>
        <taxon>rosids</taxon>
        <taxon>fabids</taxon>
        <taxon>Fabales</taxon>
        <taxon>Fabaceae</taxon>
        <taxon>Papilionoideae</taxon>
        <taxon>50 kb inversion clade</taxon>
        <taxon>dalbergioids sensu lato</taxon>
        <taxon>Dalbergieae</taxon>
        <taxon>Pterocarpus clade</taxon>
        <taxon>Stylosanthes</taxon>
    </lineage>
</organism>
<protein>
    <submittedName>
        <fullName evidence="2">Uncharacterized protein</fullName>
    </submittedName>
</protein>
<comment type="caution">
    <text evidence="2">The sequence shown here is derived from an EMBL/GenBank/DDBJ whole genome shotgun (WGS) entry which is preliminary data.</text>
</comment>
<dbReference type="Proteomes" id="UP001341840">
    <property type="component" value="Unassembled WGS sequence"/>
</dbReference>
<accession>A0ABU6VD04</accession>
<evidence type="ECO:0000256" key="1">
    <source>
        <dbReference type="SAM" id="MobiDB-lite"/>
    </source>
</evidence>
<dbReference type="EMBL" id="JASCZI010151269">
    <property type="protein sequence ID" value="MED6171570.1"/>
    <property type="molecule type" value="Genomic_DNA"/>
</dbReference>
<reference evidence="2 3" key="1">
    <citation type="journal article" date="2023" name="Plants (Basel)">
        <title>Bridging the Gap: Combining Genomics and Transcriptomics Approaches to Understand Stylosanthes scabra, an Orphan Legume from the Brazilian Caatinga.</title>
        <authorList>
            <person name="Ferreira-Neto J.R.C."/>
            <person name="da Silva M.D."/>
            <person name="Binneck E."/>
            <person name="de Melo N.F."/>
            <person name="da Silva R.H."/>
            <person name="de Melo A.L.T.M."/>
            <person name="Pandolfi V."/>
            <person name="Bustamante F.O."/>
            <person name="Brasileiro-Vidal A.C."/>
            <person name="Benko-Iseppon A.M."/>
        </authorList>
    </citation>
    <scope>NUCLEOTIDE SEQUENCE [LARGE SCALE GENOMIC DNA]</scope>
    <source>
        <tissue evidence="2">Leaves</tissue>
    </source>
</reference>
<feature type="region of interest" description="Disordered" evidence="1">
    <location>
        <begin position="89"/>
        <end position="130"/>
    </location>
</feature>
<name>A0ABU6VD04_9FABA</name>
<evidence type="ECO:0000313" key="2">
    <source>
        <dbReference type="EMBL" id="MED6171570.1"/>
    </source>
</evidence>
<evidence type="ECO:0000313" key="3">
    <source>
        <dbReference type="Proteomes" id="UP001341840"/>
    </source>
</evidence>
<proteinExistence type="predicted"/>
<feature type="compositionally biased region" description="Polar residues" evidence="1">
    <location>
        <begin position="89"/>
        <end position="101"/>
    </location>
</feature>
<keyword evidence="3" id="KW-1185">Reference proteome</keyword>